<keyword evidence="7 15" id="KW-0479">Metal-binding</keyword>
<evidence type="ECO:0000256" key="1">
    <source>
        <dbReference type="ARBA" id="ARBA00000900"/>
    </source>
</evidence>
<sequence length="341" mass="37994">MAPSKKEARLIRVAFLQSLITHRCMTEKYAQQLHRRICHAVNIEPDRDDFANLLDTLATSLNPLDLEVRRTVDQYRAVPVLALVNTKADEIAKVATSYKDAEIKAIFTAPDEAYCVSSMQALRLSNEIKPPMSKKNCEELLDNLIAHQWLVKTRTGRYALSSRSLLELHGYLKNEFPDHLLECSKCHDVVTQGKACSSPDCPVRIHVHCETSLTMRAGTLECPGCQANWATAHPVGEDSVGSGRRPNRRRGAGHDDDEEEEDEDEDEEMMEGDQSGHGAEAVDEDDEDDDDDDDDEDDDDDGPPVRTAASRRGGARVAKTEPASQGAMDEDEVDEIEYVDE</sequence>
<comment type="similarity">
    <text evidence="3 15">Belongs to the NSE1 family.</text>
</comment>
<dbReference type="InterPro" id="IPR013083">
    <property type="entry name" value="Znf_RING/FYVE/PHD"/>
</dbReference>
<evidence type="ECO:0000256" key="6">
    <source>
        <dbReference type="ARBA" id="ARBA00022679"/>
    </source>
</evidence>
<evidence type="ECO:0000256" key="14">
    <source>
        <dbReference type="ARBA" id="ARBA00023242"/>
    </source>
</evidence>
<dbReference type="PANTHER" id="PTHR20973">
    <property type="entry name" value="NON-SMC ELEMENT 1-RELATED"/>
    <property type="match status" value="1"/>
</dbReference>
<evidence type="ECO:0000256" key="2">
    <source>
        <dbReference type="ARBA" id="ARBA00004123"/>
    </source>
</evidence>
<dbReference type="Pfam" id="PF08746">
    <property type="entry name" value="zf-RING-like"/>
    <property type="match status" value="1"/>
</dbReference>
<keyword evidence="10 15" id="KW-0833">Ubl conjugation pathway</keyword>
<reference evidence="18 19" key="1">
    <citation type="submission" date="2018-03" db="EMBL/GenBank/DDBJ databases">
        <authorList>
            <person name="Guldener U."/>
        </authorList>
    </citation>
    <scope>NUCLEOTIDE SEQUENCE [LARGE SCALE GENOMIC DNA]</scope>
    <source>
        <strain evidence="18 19">DAOM196992</strain>
    </source>
</reference>
<gene>
    <name evidence="18" type="ORF">PSFLO_01742</name>
</gene>
<feature type="domain" description="Non-structural maintenance of chromosomes element 1 RING C4HC3-type" evidence="17">
    <location>
        <begin position="183"/>
        <end position="225"/>
    </location>
</feature>
<comment type="subcellular location">
    <subcellularLocation>
        <location evidence="2 15">Nucleus</location>
    </subcellularLocation>
</comment>
<dbReference type="InterPro" id="IPR014857">
    <property type="entry name" value="Nse1_RING_C4HC3-type"/>
</dbReference>
<dbReference type="EMBL" id="OOIP01000004">
    <property type="protein sequence ID" value="SPO36271.1"/>
    <property type="molecule type" value="Genomic_DNA"/>
</dbReference>
<evidence type="ECO:0000313" key="18">
    <source>
        <dbReference type="EMBL" id="SPO36271.1"/>
    </source>
</evidence>
<feature type="region of interest" description="Disordered" evidence="16">
    <location>
        <begin position="233"/>
        <end position="341"/>
    </location>
</feature>
<evidence type="ECO:0000256" key="13">
    <source>
        <dbReference type="ARBA" id="ARBA00023204"/>
    </source>
</evidence>
<evidence type="ECO:0000256" key="5">
    <source>
        <dbReference type="ARBA" id="ARBA00019422"/>
    </source>
</evidence>
<feature type="compositionally biased region" description="Acidic residues" evidence="16">
    <location>
        <begin position="255"/>
        <end position="271"/>
    </location>
</feature>
<dbReference type="Gene3D" id="3.90.1150.220">
    <property type="match status" value="1"/>
</dbReference>
<feature type="compositionally biased region" description="Acidic residues" evidence="16">
    <location>
        <begin position="281"/>
        <end position="302"/>
    </location>
</feature>
<dbReference type="Gene3D" id="3.30.40.10">
    <property type="entry name" value="Zinc/RING finger domain, C3HC4 (zinc finger)"/>
    <property type="match status" value="1"/>
</dbReference>
<evidence type="ECO:0000256" key="11">
    <source>
        <dbReference type="ARBA" id="ARBA00022833"/>
    </source>
</evidence>
<evidence type="ECO:0000256" key="8">
    <source>
        <dbReference type="ARBA" id="ARBA00022763"/>
    </source>
</evidence>
<evidence type="ECO:0000256" key="15">
    <source>
        <dbReference type="RuleBase" id="RU368018"/>
    </source>
</evidence>
<dbReference type="EC" id="2.3.2.27" evidence="4 15"/>
<keyword evidence="12 15" id="KW-0233">DNA recombination</keyword>
<dbReference type="InterPro" id="IPR011513">
    <property type="entry name" value="Nse1"/>
</dbReference>
<keyword evidence="6 15" id="KW-0808">Transferase</keyword>
<dbReference type="GO" id="GO:0030915">
    <property type="term" value="C:Smc5-Smc6 complex"/>
    <property type="evidence" value="ECO:0007669"/>
    <property type="project" value="UniProtKB-UniRule"/>
</dbReference>
<dbReference type="Gene3D" id="1.10.10.10">
    <property type="entry name" value="Winged helix-like DNA-binding domain superfamily/Winged helix DNA-binding domain"/>
    <property type="match status" value="1"/>
</dbReference>
<evidence type="ECO:0000256" key="10">
    <source>
        <dbReference type="ARBA" id="ARBA00022786"/>
    </source>
</evidence>
<evidence type="ECO:0000313" key="19">
    <source>
        <dbReference type="Proteomes" id="UP000323386"/>
    </source>
</evidence>
<evidence type="ECO:0000259" key="17">
    <source>
        <dbReference type="Pfam" id="PF08746"/>
    </source>
</evidence>
<dbReference type="GO" id="GO:0008270">
    <property type="term" value="F:zinc ion binding"/>
    <property type="evidence" value="ECO:0007669"/>
    <property type="project" value="UniProtKB-KW"/>
</dbReference>
<accession>A0A5C3EZ15</accession>
<keyword evidence="14 15" id="KW-0539">Nucleus</keyword>
<keyword evidence="8 15" id="KW-0227">DNA damage</keyword>
<feature type="compositionally biased region" description="Acidic residues" evidence="16">
    <location>
        <begin position="328"/>
        <end position="341"/>
    </location>
</feature>
<evidence type="ECO:0000256" key="16">
    <source>
        <dbReference type="SAM" id="MobiDB-lite"/>
    </source>
</evidence>
<keyword evidence="9 15" id="KW-0863">Zinc-finger</keyword>
<comment type="catalytic activity">
    <reaction evidence="1 15">
        <text>S-ubiquitinyl-[E2 ubiquitin-conjugating enzyme]-L-cysteine + [acceptor protein]-L-lysine = [E2 ubiquitin-conjugating enzyme]-L-cysteine + N(6)-ubiquitinyl-[acceptor protein]-L-lysine.</text>
        <dbReference type="EC" id="2.3.2.27"/>
    </reaction>
</comment>
<evidence type="ECO:0000256" key="9">
    <source>
        <dbReference type="ARBA" id="ARBA00022771"/>
    </source>
</evidence>
<evidence type="ECO:0000256" key="3">
    <source>
        <dbReference type="ARBA" id="ARBA00010258"/>
    </source>
</evidence>
<evidence type="ECO:0000256" key="4">
    <source>
        <dbReference type="ARBA" id="ARBA00012483"/>
    </source>
</evidence>
<comment type="subunit">
    <text evidence="15">Component of the Smc5-Smc6 complex.</text>
</comment>
<dbReference type="GO" id="GO:0061630">
    <property type="term" value="F:ubiquitin protein ligase activity"/>
    <property type="evidence" value="ECO:0007669"/>
    <property type="project" value="UniProtKB-EC"/>
</dbReference>
<dbReference type="OrthoDB" id="185455at2759"/>
<dbReference type="GO" id="GO:0005634">
    <property type="term" value="C:nucleus"/>
    <property type="evidence" value="ECO:0007669"/>
    <property type="project" value="UniProtKB-SubCell"/>
</dbReference>
<protein>
    <recommendedName>
        <fullName evidence="5 15">Non-structural maintenance of chromosomes element 1 homolog</fullName>
        <ecNumber evidence="4 15">2.3.2.27</ecNumber>
    </recommendedName>
</protein>
<name>A0A5C3EZ15_9BASI</name>
<dbReference type="InterPro" id="IPR036388">
    <property type="entry name" value="WH-like_DNA-bd_sf"/>
</dbReference>
<dbReference type="GO" id="GO:0000724">
    <property type="term" value="P:double-strand break repair via homologous recombination"/>
    <property type="evidence" value="ECO:0007669"/>
    <property type="project" value="TreeGrafter"/>
</dbReference>
<keyword evidence="19" id="KW-1185">Reference proteome</keyword>
<dbReference type="AlphaFoldDB" id="A0A5C3EZ15"/>
<evidence type="ECO:0000256" key="7">
    <source>
        <dbReference type="ARBA" id="ARBA00022723"/>
    </source>
</evidence>
<evidence type="ECO:0000256" key="12">
    <source>
        <dbReference type="ARBA" id="ARBA00023172"/>
    </source>
</evidence>
<proteinExistence type="inferred from homology"/>
<dbReference type="Proteomes" id="UP000323386">
    <property type="component" value="Unassembled WGS sequence"/>
</dbReference>
<dbReference type="PANTHER" id="PTHR20973:SF0">
    <property type="entry name" value="NON-STRUCTURAL MAINTENANCE OF CHROMOSOMES ELEMENT 1 HOMOLOG"/>
    <property type="match status" value="1"/>
</dbReference>
<comment type="function">
    <text evidence="15">Acts in a DNA repair pathway for removal of UV-induced DNA damage that is distinct from classical nucleotide excision repair and in repair of ionizing radiation damage. Functions in homologous recombination repair of DNA double strand breaks and in recovery of stalled replication forks.</text>
</comment>
<keyword evidence="13 15" id="KW-0234">DNA repair</keyword>
<organism evidence="18 19">
    <name type="scientific">Pseudozyma flocculosa</name>
    <dbReference type="NCBI Taxonomy" id="84751"/>
    <lineage>
        <taxon>Eukaryota</taxon>
        <taxon>Fungi</taxon>
        <taxon>Dikarya</taxon>
        <taxon>Basidiomycota</taxon>
        <taxon>Ustilaginomycotina</taxon>
        <taxon>Ustilaginomycetes</taxon>
        <taxon>Ustilaginales</taxon>
        <taxon>Ustilaginaceae</taxon>
        <taxon>Pseudozyma</taxon>
    </lineage>
</organism>
<keyword evidence="11 15" id="KW-0862">Zinc</keyword>
<dbReference type="Pfam" id="PF07574">
    <property type="entry name" value="SMC_Nse1"/>
    <property type="match status" value="1"/>
</dbReference>